<reference evidence="1" key="1">
    <citation type="journal article" date="2020" name="Stud. Mycol.">
        <title>101 Dothideomycetes genomes: a test case for predicting lifestyles and emergence of pathogens.</title>
        <authorList>
            <person name="Haridas S."/>
            <person name="Albert R."/>
            <person name="Binder M."/>
            <person name="Bloem J."/>
            <person name="Labutti K."/>
            <person name="Salamov A."/>
            <person name="Andreopoulos B."/>
            <person name="Baker S."/>
            <person name="Barry K."/>
            <person name="Bills G."/>
            <person name="Bluhm B."/>
            <person name="Cannon C."/>
            <person name="Castanera R."/>
            <person name="Culley D."/>
            <person name="Daum C."/>
            <person name="Ezra D."/>
            <person name="Gonzalez J."/>
            <person name="Henrissat B."/>
            <person name="Kuo A."/>
            <person name="Liang C."/>
            <person name="Lipzen A."/>
            <person name="Lutzoni F."/>
            <person name="Magnuson J."/>
            <person name="Mondo S."/>
            <person name="Nolan M."/>
            <person name="Ohm R."/>
            <person name="Pangilinan J."/>
            <person name="Park H.-J."/>
            <person name="Ramirez L."/>
            <person name="Alfaro M."/>
            <person name="Sun H."/>
            <person name="Tritt A."/>
            <person name="Yoshinaga Y."/>
            <person name="Zwiers L.-H."/>
            <person name="Turgeon B."/>
            <person name="Goodwin S."/>
            <person name="Spatafora J."/>
            <person name="Crous P."/>
            <person name="Grigoriev I."/>
        </authorList>
    </citation>
    <scope>NUCLEOTIDE SEQUENCE</scope>
    <source>
        <strain evidence="1">SCOH1-5</strain>
    </source>
</reference>
<dbReference type="EMBL" id="ML992680">
    <property type="protein sequence ID" value="KAF2210735.1"/>
    <property type="molecule type" value="Genomic_DNA"/>
</dbReference>
<organism evidence="1 2">
    <name type="scientific">Cercospora zeae-maydis SCOH1-5</name>
    <dbReference type="NCBI Taxonomy" id="717836"/>
    <lineage>
        <taxon>Eukaryota</taxon>
        <taxon>Fungi</taxon>
        <taxon>Dikarya</taxon>
        <taxon>Ascomycota</taxon>
        <taxon>Pezizomycotina</taxon>
        <taxon>Dothideomycetes</taxon>
        <taxon>Dothideomycetidae</taxon>
        <taxon>Mycosphaerellales</taxon>
        <taxon>Mycosphaerellaceae</taxon>
        <taxon>Cercospora</taxon>
    </lineage>
</organism>
<sequence length="214" mass="24249">MTWNESFISTPCSWWPWFSMSKRRLQHVVGFIGIEHQGVEMPHSRMMLGCAGAITFIRKCMEQVRTSSSFAHEGGYRLQLYDVLINHDASVIRSFVIRGAQAVVPDTQFCGSRIECRHMVTRWTSDLIQVKYVSTKLPLSSSPGAFWSVEHAQATRRAELTFQKTGRREARGCEEGRRRGAIAAMGRFCGRRGRPRCGGLRDAGRLHAALWEEG</sequence>
<gene>
    <name evidence="1" type="ORF">CERZMDRAFT_86030</name>
</gene>
<proteinExistence type="predicted"/>
<keyword evidence="2" id="KW-1185">Reference proteome</keyword>
<dbReference type="Proteomes" id="UP000799539">
    <property type="component" value="Unassembled WGS sequence"/>
</dbReference>
<accession>A0A6A6FBJ6</accession>
<protein>
    <submittedName>
        <fullName evidence="1">Uncharacterized protein</fullName>
    </submittedName>
</protein>
<dbReference type="AlphaFoldDB" id="A0A6A6FBJ6"/>
<evidence type="ECO:0000313" key="2">
    <source>
        <dbReference type="Proteomes" id="UP000799539"/>
    </source>
</evidence>
<evidence type="ECO:0000313" key="1">
    <source>
        <dbReference type="EMBL" id="KAF2210735.1"/>
    </source>
</evidence>
<name>A0A6A6FBJ6_9PEZI</name>